<protein>
    <submittedName>
        <fullName evidence="2">Cupin domain-containing protein</fullName>
    </submittedName>
</protein>
<dbReference type="InterPro" id="IPR008579">
    <property type="entry name" value="UGlyAH_Cupin_dom"/>
</dbReference>
<dbReference type="InterPro" id="IPR014710">
    <property type="entry name" value="RmlC-like_jellyroll"/>
</dbReference>
<dbReference type="EMBL" id="JAKLTQ010000032">
    <property type="protein sequence ID" value="MCG2624827.1"/>
    <property type="molecule type" value="Genomic_DNA"/>
</dbReference>
<dbReference type="Proteomes" id="UP001165368">
    <property type="component" value="Unassembled WGS sequence"/>
</dbReference>
<evidence type="ECO:0000259" key="1">
    <source>
        <dbReference type="Pfam" id="PF05899"/>
    </source>
</evidence>
<organism evidence="2 3">
    <name type="scientific">Arthrobacter hankyongi</name>
    <dbReference type="NCBI Taxonomy" id="2904801"/>
    <lineage>
        <taxon>Bacteria</taxon>
        <taxon>Bacillati</taxon>
        <taxon>Actinomycetota</taxon>
        <taxon>Actinomycetes</taxon>
        <taxon>Micrococcales</taxon>
        <taxon>Micrococcaceae</taxon>
        <taxon>Arthrobacter</taxon>
    </lineage>
</organism>
<dbReference type="InterPro" id="IPR011051">
    <property type="entry name" value="RmlC_Cupin_sf"/>
</dbReference>
<keyword evidence="3" id="KW-1185">Reference proteome</keyword>
<dbReference type="RefSeq" id="WP_237827260.1">
    <property type="nucleotide sequence ID" value="NZ_JAKLTQ010000032.1"/>
</dbReference>
<dbReference type="Gene3D" id="2.60.120.10">
    <property type="entry name" value="Jelly Rolls"/>
    <property type="match status" value="1"/>
</dbReference>
<name>A0ABS9LDR2_9MICC</name>
<comment type="caution">
    <text evidence="2">The sequence shown here is derived from an EMBL/GenBank/DDBJ whole genome shotgun (WGS) entry which is preliminary data.</text>
</comment>
<proteinExistence type="predicted"/>
<gene>
    <name evidence="2" type="ORF">LVY72_23335</name>
</gene>
<evidence type="ECO:0000313" key="3">
    <source>
        <dbReference type="Proteomes" id="UP001165368"/>
    </source>
</evidence>
<dbReference type="Pfam" id="PF05899">
    <property type="entry name" value="Cupin_3"/>
    <property type="match status" value="1"/>
</dbReference>
<feature type="domain" description="(S)-ureidoglycine aminohydrolase cupin" evidence="1">
    <location>
        <begin position="48"/>
        <end position="118"/>
    </location>
</feature>
<evidence type="ECO:0000313" key="2">
    <source>
        <dbReference type="EMBL" id="MCG2624827.1"/>
    </source>
</evidence>
<dbReference type="SUPFAM" id="SSF51182">
    <property type="entry name" value="RmlC-like cupins"/>
    <property type="match status" value="1"/>
</dbReference>
<reference evidence="2" key="1">
    <citation type="submission" date="2022-01" db="EMBL/GenBank/DDBJ databases">
        <authorList>
            <person name="Jo J.-H."/>
            <person name="Im W.-T."/>
        </authorList>
    </citation>
    <scope>NUCLEOTIDE SEQUENCE</scope>
    <source>
        <strain evidence="2">I2-34</strain>
    </source>
</reference>
<accession>A0ABS9LDR2</accession>
<sequence length="122" mass="12775">MDSTLIPGRPVNINDLTLEHRPVPADQVAAGTPTTGLNSLGRFGGLGLGVWEMSAGGMHDIEAEELFLVVSGNATVVIHHDAPGGAASRIIELAAGSLMHLTAGMRTTWTVHEPLRKVHLAP</sequence>